<dbReference type="STRING" id="697282.Mettu_2898"/>
<feature type="region of interest" description="Disordered" evidence="1">
    <location>
        <begin position="788"/>
        <end position="809"/>
    </location>
</feature>
<dbReference type="Gene3D" id="3.30.70.1070">
    <property type="entry name" value="Sporulation related repeat"/>
    <property type="match status" value="1"/>
</dbReference>
<dbReference type="SUPFAM" id="SSF110997">
    <property type="entry name" value="Sporulation related repeat"/>
    <property type="match status" value="1"/>
</dbReference>
<feature type="region of interest" description="Disordered" evidence="1">
    <location>
        <begin position="303"/>
        <end position="331"/>
    </location>
</feature>
<gene>
    <name evidence="3" type="ORF">Mettu_2898</name>
</gene>
<feature type="compositionally biased region" description="Acidic residues" evidence="1">
    <location>
        <begin position="320"/>
        <end position="331"/>
    </location>
</feature>
<feature type="region of interest" description="Disordered" evidence="1">
    <location>
        <begin position="156"/>
        <end position="175"/>
    </location>
</feature>
<dbReference type="eggNOG" id="COG3087">
    <property type="taxonomic scope" value="Bacteria"/>
</dbReference>
<dbReference type="PROSITE" id="PS51724">
    <property type="entry name" value="SPOR"/>
    <property type="match status" value="1"/>
</dbReference>
<dbReference type="EMBL" id="JH109154">
    <property type="protein sequence ID" value="EGW19783.1"/>
    <property type="molecule type" value="Genomic_DNA"/>
</dbReference>
<keyword evidence="4" id="KW-1185">Reference proteome</keyword>
<organism evidence="3 4">
    <name type="scientific">Methylobacter tundripaludum (strain ATCC BAA-1195 / DSM 17260 / SV96)</name>
    <dbReference type="NCBI Taxonomy" id="697282"/>
    <lineage>
        <taxon>Bacteria</taxon>
        <taxon>Pseudomonadati</taxon>
        <taxon>Pseudomonadota</taxon>
        <taxon>Gammaproteobacteria</taxon>
        <taxon>Methylococcales</taxon>
        <taxon>Methylococcaceae</taxon>
        <taxon>Methylobacter</taxon>
    </lineage>
</organism>
<evidence type="ECO:0000313" key="3">
    <source>
        <dbReference type="EMBL" id="EGW19783.1"/>
    </source>
</evidence>
<dbReference type="RefSeq" id="WP_006893956.1">
    <property type="nucleotide sequence ID" value="NZ_JH109154.1"/>
</dbReference>
<evidence type="ECO:0000259" key="2">
    <source>
        <dbReference type="PROSITE" id="PS51724"/>
    </source>
</evidence>
<name>G3J227_METTV</name>
<reference evidence="3 4" key="1">
    <citation type="submission" date="2011-06" db="EMBL/GenBank/DDBJ databases">
        <title>Genomic sequence of Methylobacter tundripaludum SV96.</title>
        <authorList>
            <consortium name="US DOE Joint Genome Institute"/>
            <person name="Lucas S."/>
            <person name="Han J."/>
            <person name="Lapidus A."/>
            <person name="Cheng J.-F."/>
            <person name="Goodwin L."/>
            <person name="Pitluck S."/>
            <person name="Held B."/>
            <person name="Detter J.C."/>
            <person name="Han C."/>
            <person name="Tapia R."/>
            <person name="Land M."/>
            <person name="Hauser L."/>
            <person name="Kyrpides N."/>
            <person name="Ivanova N."/>
            <person name="Ovchinnikova G."/>
            <person name="Pagani I."/>
            <person name="Klotz M.G."/>
            <person name="Dispirito A.A."/>
            <person name="Murrell J.C."/>
            <person name="Dunfield P."/>
            <person name="Kalyuzhnaya M.G."/>
            <person name="Svenning M."/>
            <person name="Trotsenko Y.A."/>
            <person name="Stein L.Y."/>
            <person name="Woyke T."/>
        </authorList>
    </citation>
    <scope>NUCLEOTIDE SEQUENCE [LARGE SCALE GENOMIC DNA]</scope>
    <source>
        <strain evidence="4">ATCC BAA-1195 / DSM 17260 / SV96</strain>
    </source>
</reference>
<evidence type="ECO:0000313" key="4">
    <source>
        <dbReference type="Proteomes" id="UP000004664"/>
    </source>
</evidence>
<protein>
    <submittedName>
        <fullName evidence="3">Sporulation domain-containing protein</fullName>
    </submittedName>
</protein>
<dbReference type="GO" id="GO:0042834">
    <property type="term" value="F:peptidoglycan binding"/>
    <property type="evidence" value="ECO:0007669"/>
    <property type="project" value="InterPro"/>
</dbReference>
<sequence length="932" mass="101169">MSDSIDKKLKEKHDNLDDDLDAMLDEAESSLLPINEFQDDDDTLDRLLMNAGFDSDDALMQSEAKEDVSLHDELDDLLGFDDFGDDFNEPKKTQAVVELEQTVDDSSLVPSSERQDDEDALDRLLMNAGLDADDAPMQATGHDDISAVEELDDFSDFSDFSDFNEPDMVRQDSPRMAATEDVAEAELAAGSLSALADDIDESDVIHEVEASAPALGEIEESDVEDDVGTDKELDVFSDFSDFTEPDILPVVEIDEPEQVIESLSAHVDDVGLSDEIDDFFSLSDDFDESDMIQDDEADVPVQTETDLIGANQQPQTVDEQSSDDEDAVGLSDEIDDFSGFSADFDELDMIQDDEADVPVQAETDLIGSNQESQIVVEQPSDEALDEVDEFSGFGDDFDISDMIQDDGAAASVPIEADLISSNQEQQVAVEESFNDLLNDESGLDSLLMDSGFDAEDVLEQTAGKKDAFGDDADLSEIDDFFQLDEVSDDFSNETEADQLAETEQSIQDEDDFLLPDFDITADMEISDMGGSSGIKEDDLADAFGDTDFLNEDEAVQALNAGADEAIIAESQPKQAADAAIEDPENVKLSPFEFEQEDVKKKLEDAENKVKKAKLFSYAALGFGAVALSAAAGLGVMTYGAKAEVSKLTEQVSTLEANLAKTAENNPNEEINAVMSSVVQLNHQVYGFITELKGNPQIPVDLLNNNVSDIVAKQGMVSKALDMLQVKMGAEGKMPLESLVAEPHKAEAVHEPAPAKEGKIAPVKTGTAPEQTPTKPTKEEAAHEHVSTKEEAAHEIAPTKERAKHEVAPAKVEAVPETALTKVKAQPEAVPATPITPPKAVVKEEPVKPSKQTTAAAKWGVNLVAFKQEWFAKSKAAEFARLGVFAEVIPVHEKNTTMYRLRVGGFKSKADAFSNTDRIKKTLNLDSVWVSDN</sequence>
<dbReference type="Proteomes" id="UP000004664">
    <property type="component" value="Unassembled WGS sequence"/>
</dbReference>
<evidence type="ECO:0000256" key="1">
    <source>
        <dbReference type="SAM" id="MobiDB-lite"/>
    </source>
</evidence>
<accession>G3J227</accession>
<dbReference type="InterPro" id="IPR007730">
    <property type="entry name" value="SPOR-like_dom"/>
</dbReference>
<dbReference type="AlphaFoldDB" id="G3J227"/>
<dbReference type="InterPro" id="IPR036680">
    <property type="entry name" value="SPOR-like_sf"/>
</dbReference>
<feature type="compositionally biased region" description="Polar residues" evidence="1">
    <location>
        <begin position="303"/>
        <end position="319"/>
    </location>
</feature>
<dbReference type="HOGENOM" id="CLU_313946_0_0_6"/>
<dbReference type="OrthoDB" id="5561750at2"/>
<feature type="region of interest" description="Disordered" evidence="1">
    <location>
        <begin position="489"/>
        <end position="508"/>
    </location>
</feature>
<feature type="compositionally biased region" description="Basic and acidic residues" evidence="1">
    <location>
        <begin position="788"/>
        <end position="807"/>
    </location>
</feature>
<dbReference type="Pfam" id="PF05036">
    <property type="entry name" value="SPOR"/>
    <property type="match status" value="1"/>
</dbReference>
<feature type="domain" description="SPOR" evidence="2">
    <location>
        <begin position="852"/>
        <end position="931"/>
    </location>
</feature>
<proteinExistence type="predicted"/>